<accession>A0A1M7P7H1</accession>
<evidence type="ECO:0000313" key="4">
    <source>
        <dbReference type="Proteomes" id="UP000186002"/>
    </source>
</evidence>
<dbReference type="CDD" id="cd02440">
    <property type="entry name" value="AdoMet_MTases"/>
    <property type="match status" value="1"/>
</dbReference>
<dbReference type="STRING" id="735517.SAMN05444272_4168"/>
<dbReference type="SUPFAM" id="SSF53335">
    <property type="entry name" value="S-adenosyl-L-methionine-dependent methyltransferases"/>
    <property type="match status" value="1"/>
</dbReference>
<sequence length="287" mass="32127">MFKLNNLFKSRRKNAPGPVSADYPPEIRKPMTPADFEALEKKINFRHLNSKKNLDLLCHFDLKSREEFALRTKSPVIYFPDEVALVKRNEETAAMLAAPRTFDPSALNGLNIGCGDRRINPHLTPVDIMRSGDKSASGSHHAFLPDAILANPDDLPFKPESIDFIVALHMLEHVPDPVAILKHWASVLKPGGGIGLILPDYKYTWDARKDPSKFGHKWNSDADTFRMLHAAHLADDLRIEAIGTLEHRISFDVVLRKPGNFTPFSISNKTTELSGAELFANGKMITK</sequence>
<dbReference type="GO" id="GO:0008757">
    <property type="term" value="F:S-adenosylmethionine-dependent methyltransferase activity"/>
    <property type="evidence" value="ECO:0007669"/>
    <property type="project" value="InterPro"/>
</dbReference>
<feature type="region of interest" description="Disordered" evidence="1">
    <location>
        <begin position="1"/>
        <end position="26"/>
    </location>
</feature>
<keyword evidence="3" id="KW-0489">Methyltransferase</keyword>
<name>A0A1M7P7H1_9HYPH</name>
<dbReference type="Pfam" id="PF08241">
    <property type="entry name" value="Methyltransf_11"/>
    <property type="match status" value="1"/>
</dbReference>
<dbReference type="InterPro" id="IPR013216">
    <property type="entry name" value="Methyltransf_11"/>
</dbReference>
<feature type="domain" description="Methyltransferase type 11" evidence="2">
    <location>
        <begin position="113"/>
        <end position="192"/>
    </location>
</feature>
<gene>
    <name evidence="3" type="ORF">SAMN05444272_4168</name>
</gene>
<dbReference type="GO" id="GO:0032259">
    <property type="term" value="P:methylation"/>
    <property type="evidence" value="ECO:0007669"/>
    <property type="project" value="UniProtKB-KW"/>
</dbReference>
<keyword evidence="4" id="KW-1185">Reference proteome</keyword>
<dbReference type="Proteomes" id="UP000186002">
    <property type="component" value="Unassembled WGS sequence"/>
</dbReference>
<organism evidence="3 4">
    <name type="scientific">Roseibium suaedae</name>
    <dbReference type="NCBI Taxonomy" id="735517"/>
    <lineage>
        <taxon>Bacteria</taxon>
        <taxon>Pseudomonadati</taxon>
        <taxon>Pseudomonadota</taxon>
        <taxon>Alphaproteobacteria</taxon>
        <taxon>Hyphomicrobiales</taxon>
        <taxon>Stappiaceae</taxon>
        <taxon>Roseibium</taxon>
    </lineage>
</organism>
<proteinExistence type="predicted"/>
<protein>
    <submittedName>
        <fullName evidence="3">Methyltransferase domain-containing protein</fullName>
    </submittedName>
</protein>
<reference evidence="3 4" key="1">
    <citation type="submission" date="2016-11" db="EMBL/GenBank/DDBJ databases">
        <authorList>
            <person name="Jaros S."/>
            <person name="Januszkiewicz K."/>
            <person name="Wedrychowicz H."/>
        </authorList>
    </citation>
    <scope>NUCLEOTIDE SEQUENCE [LARGE SCALE GENOMIC DNA]</scope>
    <source>
        <strain evidence="3 4">DSM 22153</strain>
    </source>
</reference>
<keyword evidence="3" id="KW-0808">Transferase</keyword>
<dbReference type="EMBL" id="FRBW01000006">
    <property type="protein sequence ID" value="SHN12563.1"/>
    <property type="molecule type" value="Genomic_DNA"/>
</dbReference>
<dbReference type="AlphaFoldDB" id="A0A1M7P7H1"/>
<evidence type="ECO:0000313" key="3">
    <source>
        <dbReference type="EMBL" id="SHN12563.1"/>
    </source>
</evidence>
<evidence type="ECO:0000256" key="1">
    <source>
        <dbReference type="SAM" id="MobiDB-lite"/>
    </source>
</evidence>
<dbReference type="InterPro" id="IPR029063">
    <property type="entry name" value="SAM-dependent_MTases_sf"/>
</dbReference>
<dbReference type="Gene3D" id="3.40.50.150">
    <property type="entry name" value="Vaccinia Virus protein VP39"/>
    <property type="match status" value="1"/>
</dbReference>
<evidence type="ECO:0000259" key="2">
    <source>
        <dbReference type="Pfam" id="PF08241"/>
    </source>
</evidence>